<feature type="region of interest" description="Disordered" evidence="1">
    <location>
        <begin position="440"/>
        <end position="483"/>
    </location>
</feature>
<proteinExistence type="predicted"/>
<organism evidence="2 3">
    <name type="scientific">Atta colombica</name>
    <dbReference type="NCBI Taxonomy" id="520822"/>
    <lineage>
        <taxon>Eukaryota</taxon>
        <taxon>Metazoa</taxon>
        <taxon>Ecdysozoa</taxon>
        <taxon>Arthropoda</taxon>
        <taxon>Hexapoda</taxon>
        <taxon>Insecta</taxon>
        <taxon>Pterygota</taxon>
        <taxon>Neoptera</taxon>
        <taxon>Endopterygota</taxon>
        <taxon>Hymenoptera</taxon>
        <taxon>Apocrita</taxon>
        <taxon>Aculeata</taxon>
        <taxon>Formicoidea</taxon>
        <taxon>Formicidae</taxon>
        <taxon>Myrmicinae</taxon>
        <taxon>Atta</taxon>
    </lineage>
</organism>
<dbReference type="Proteomes" id="UP000078540">
    <property type="component" value="Unassembled WGS sequence"/>
</dbReference>
<feature type="compositionally biased region" description="Basic residues" evidence="1">
    <location>
        <begin position="440"/>
        <end position="461"/>
    </location>
</feature>
<feature type="compositionally biased region" description="Basic and acidic residues" evidence="1">
    <location>
        <begin position="462"/>
        <end position="477"/>
    </location>
</feature>
<keyword evidence="3" id="KW-1185">Reference proteome</keyword>
<reference evidence="2 3" key="1">
    <citation type="submission" date="2015-09" db="EMBL/GenBank/DDBJ databases">
        <title>Atta colombica WGS genome.</title>
        <authorList>
            <person name="Nygaard S."/>
            <person name="Hu H."/>
            <person name="Boomsma J."/>
            <person name="Zhang G."/>
        </authorList>
    </citation>
    <scope>NUCLEOTIDE SEQUENCE [LARGE SCALE GENOMIC DNA]</scope>
    <source>
        <strain evidence="2">Treedump-2</strain>
        <tissue evidence="2">Whole body</tissue>
    </source>
</reference>
<sequence>MPLRGTSTVLLKLKGGDHVLLHVASTCHSQGDLPRKERWKMFVYFIAKKREGSKMKSATISSLVLPDKSVGDSFPSPLFCKKNASRKIGRGSAKGRSTCFAAAAAYTQRGCLQVKTSLEKVISLRETAARIGPRVYLGRQTRVPRNSIMHRELVSYRLAVCLIFPIGPELRHFLSLLIQEIAKKKTCLLILLTTVSRLDTLKIRLNTVVDITQWKDLCLFARYIYHKNRNASIIAKNYFVVQIQRPILDSPRTCFLATGQIYSIGVPLRDRLCRLHSSFAFPGHVAKFVDPFSKYFSKPRGQPCDSSQSFSALYKGLISFCSLFLASRFAWLPSRILSRYLAQHSSGSGTAIILNDMIPGAIKKKSDIVRNESEKQIQKIGNIEIKFRKMKRFFLYVILKNIVLVDAGALRIDAVPAEAAVTTAPTGGAAAELIRQYVGRKGKATKEKKQKKRDKKGKNEKRKWTEYFGRDRSDKARNTRVSK</sequence>
<protein>
    <submittedName>
        <fullName evidence="2">Uncharacterized protein</fullName>
    </submittedName>
</protein>
<evidence type="ECO:0000313" key="2">
    <source>
        <dbReference type="EMBL" id="KYM87505.1"/>
    </source>
</evidence>
<dbReference type="EMBL" id="KQ976432">
    <property type="protein sequence ID" value="KYM87505.1"/>
    <property type="molecule type" value="Genomic_DNA"/>
</dbReference>
<evidence type="ECO:0000256" key="1">
    <source>
        <dbReference type="SAM" id="MobiDB-lite"/>
    </source>
</evidence>
<gene>
    <name evidence="2" type="ORF">ALC53_03404</name>
</gene>
<accession>A0A195BNA0</accession>
<dbReference type="AlphaFoldDB" id="A0A195BNA0"/>
<name>A0A195BNA0_9HYME</name>
<evidence type="ECO:0000313" key="3">
    <source>
        <dbReference type="Proteomes" id="UP000078540"/>
    </source>
</evidence>